<proteinExistence type="predicted"/>
<name>A0ABV0RVA6_9TELE</name>
<gene>
    <name evidence="1" type="ORF">XENOCAPTIV_020876</name>
</gene>
<dbReference type="EMBL" id="JAHRIN010058861">
    <property type="protein sequence ID" value="MEQ2211282.1"/>
    <property type="molecule type" value="Genomic_DNA"/>
</dbReference>
<evidence type="ECO:0000313" key="1">
    <source>
        <dbReference type="EMBL" id="MEQ2211282.1"/>
    </source>
</evidence>
<reference evidence="1 2" key="1">
    <citation type="submission" date="2021-06" db="EMBL/GenBank/DDBJ databases">
        <authorList>
            <person name="Palmer J.M."/>
        </authorList>
    </citation>
    <scope>NUCLEOTIDE SEQUENCE [LARGE SCALE GENOMIC DNA]</scope>
    <source>
        <strain evidence="1 2">XC_2019</strain>
        <tissue evidence="1">Muscle</tissue>
    </source>
</reference>
<organism evidence="1 2">
    <name type="scientific">Xenoophorus captivus</name>
    <dbReference type="NCBI Taxonomy" id="1517983"/>
    <lineage>
        <taxon>Eukaryota</taxon>
        <taxon>Metazoa</taxon>
        <taxon>Chordata</taxon>
        <taxon>Craniata</taxon>
        <taxon>Vertebrata</taxon>
        <taxon>Euteleostomi</taxon>
        <taxon>Actinopterygii</taxon>
        <taxon>Neopterygii</taxon>
        <taxon>Teleostei</taxon>
        <taxon>Neoteleostei</taxon>
        <taxon>Acanthomorphata</taxon>
        <taxon>Ovalentaria</taxon>
        <taxon>Atherinomorphae</taxon>
        <taxon>Cyprinodontiformes</taxon>
        <taxon>Goodeidae</taxon>
        <taxon>Xenoophorus</taxon>
    </lineage>
</organism>
<accession>A0ABV0RVA6</accession>
<comment type="caution">
    <text evidence="1">The sequence shown here is derived from an EMBL/GenBank/DDBJ whole genome shotgun (WGS) entry which is preliminary data.</text>
</comment>
<protein>
    <submittedName>
        <fullName evidence="1">Uncharacterized protein</fullName>
    </submittedName>
</protein>
<keyword evidence="2" id="KW-1185">Reference proteome</keyword>
<dbReference type="Proteomes" id="UP001434883">
    <property type="component" value="Unassembled WGS sequence"/>
</dbReference>
<evidence type="ECO:0000313" key="2">
    <source>
        <dbReference type="Proteomes" id="UP001434883"/>
    </source>
</evidence>
<sequence>MLISTLPVVLMHEFTFSAGVQREALAAVGTLIDEDQGRCNVSQSGHITVKRRPNLDPIWVELFVFPSPVFLVCHSFLAKSLQPAMEMWWSRISLAGVAMGFS</sequence>